<sequence>MVQPLREDPRNAAEFVALGGTVLTLDPAGRRVRALAASGGRITALGSEREISRLIGPETTVLDLAERTVIPGFVESHNHPAFFGMTLAAPVDAGSPPNDTIADIVGRVAQSARDLGPGEWIRGFRYDDTLLADGRHPTRADLDPVSGRNPVVLTHVSGHFCTANSLALREVGITAETPDPPGGLIVRDGRGEPTGVLVETAAFLVTSRLPGQSAGELAAALLLADEEYLANGVTSVHDTGIGLIGGAAELAAYALLRRAGKLRVRVRGYLFDGLVSGLDEGTPEAPDTGGADDKFAMTGVKIVADGSIQGKTGCLAEGYTCDPDEHGMMLLEPADLGRRIAALDAAGWQVAVHGNGDAAIDAIIDGYSRLGSPSGTGRRHRIEHCQTVREDQLDRMAAHDVLASFFVKHVYYWGDRHRDVFLGPERARRISPLVSARSRGIHFGLHSDTPVTPMPPMEGIWCAVRRITRQGKVLGPEQAVGVDAALRGYTIDAAYLAGEENVKGSLEIGKLADLAVLSGDPTAIEADRIRELTVDATVSGGEVVWRRETTGARR</sequence>
<organism evidence="2 3">
    <name type="scientific">Amycolatopsis alba DSM 44262</name>
    <dbReference type="NCBI Taxonomy" id="1125972"/>
    <lineage>
        <taxon>Bacteria</taxon>
        <taxon>Bacillati</taxon>
        <taxon>Actinomycetota</taxon>
        <taxon>Actinomycetes</taxon>
        <taxon>Pseudonocardiales</taxon>
        <taxon>Pseudonocardiaceae</taxon>
        <taxon>Amycolatopsis</taxon>
    </lineage>
</organism>
<dbReference type="AlphaFoldDB" id="A0A229S6U8"/>
<reference evidence="2 3" key="1">
    <citation type="submission" date="2017-07" db="EMBL/GenBank/DDBJ databases">
        <title>Amycolatopsis alba DSM 44262 Genome sequencing and assembly.</title>
        <authorList>
            <person name="Kaur N."/>
            <person name="Mayilraj S."/>
        </authorList>
    </citation>
    <scope>NUCLEOTIDE SEQUENCE [LARGE SCALE GENOMIC DNA]</scope>
    <source>
        <strain evidence="2 3">DSM 44262</strain>
    </source>
</reference>
<dbReference type="RefSeq" id="WP_020636789.1">
    <property type="nucleotide sequence ID" value="NZ_KB913032.1"/>
</dbReference>
<dbReference type="InterPro" id="IPR033932">
    <property type="entry name" value="YtcJ-like"/>
</dbReference>
<dbReference type="InterPro" id="IPR011059">
    <property type="entry name" value="Metal-dep_hydrolase_composite"/>
</dbReference>
<dbReference type="PANTHER" id="PTHR22642">
    <property type="entry name" value="IMIDAZOLONEPROPIONASE"/>
    <property type="match status" value="1"/>
</dbReference>
<accession>A0A229S6U8</accession>
<keyword evidence="3" id="KW-1185">Reference proteome</keyword>
<evidence type="ECO:0000259" key="1">
    <source>
        <dbReference type="Pfam" id="PF07969"/>
    </source>
</evidence>
<dbReference type="Gene3D" id="3.20.20.140">
    <property type="entry name" value="Metal-dependent hydrolases"/>
    <property type="match status" value="1"/>
</dbReference>
<dbReference type="OrthoDB" id="3173428at2"/>
<dbReference type="Pfam" id="PF07969">
    <property type="entry name" value="Amidohydro_3"/>
    <property type="match status" value="1"/>
</dbReference>
<gene>
    <name evidence="2" type="ORF">CFP75_03200</name>
</gene>
<name>A0A229S6U8_AMYAL</name>
<evidence type="ECO:0000313" key="2">
    <source>
        <dbReference type="EMBL" id="OXM54545.1"/>
    </source>
</evidence>
<dbReference type="EMBL" id="NMQU01000012">
    <property type="protein sequence ID" value="OXM54545.1"/>
    <property type="molecule type" value="Genomic_DNA"/>
</dbReference>
<dbReference type="PANTHER" id="PTHR22642:SF2">
    <property type="entry name" value="PROTEIN LONG AFTER FAR-RED 3"/>
    <property type="match status" value="1"/>
</dbReference>
<evidence type="ECO:0000313" key="3">
    <source>
        <dbReference type="Proteomes" id="UP000215563"/>
    </source>
</evidence>
<comment type="caution">
    <text evidence="2">The sequence shown here is derived from an EMBL/GenBank/DDBJ whole genome shotgun (WGS) entry which is preliminary data.</text>
</comment>
<proteinExistence type="predicted"/>
<dbReference type="Gene3D" id="2.30.40.10">
    <property type="entry name" value="Urease, subunit C, domain 1"/>
    <property type="match status" value="1"/>
</dbReference>
<dbReference type="Gene3D" id="3.10.310.70">
    <property type="match status" value="1"/>
</dbReference>
<dbReference type="Proteomes" id="UP000215563">
    <property type="component" value="Unassembled WGS sequence"/>
</dbReference>
<protein>
    <submittedName>
        <fullName evidence="2">Amidohydrolase</fullName>
    </submittedName>
</protein>
<feature type="domain" description="Amidohydrolase 3" evidence="1">
    <location>
        <begin position="61"/>
        <end position="544"/>
    </location>
</feature>
<keyword evidence="2" id="KW-0378">Hydrolase</keyword>
<dbReference type="SUPFAM" id="SSF51556">
    <property type="entry name" value="Metallo-dependent hydrolases"/>
    <property type="match status" value="1"/>
</dbReference>
<dbReference type="InterPro" id="IPR013108">
    <property type="entry name" value="Amidohydro_3"/>
</dbReference>
<dbReference type="GO" id="GO:0016810">
    <property type="term" value="F:hydrolase activity, acting on carbon-nitrogen (but not peptide) bonds"/>
    <property type="evidence" value="ECO:0007669"/>
    <property type="project" value="InterPro"/>
</dbReference>
<dbReference type="InterPro" id="IPR032466">
    <property type="entry name" value="Metal_Hydrolase"/>
</dbReference>
<dbReference type="CDD" id="cd01300">
    <property type="entry name" value="YtcJ_like"/>
    <property type="match status" value="1"/>
</dbReference>
<dbReference type="SUPFAM" id="SSF51338">
    <property type="entry name" value="Composite domain of metallo-dependent hydrolases"/>
    <property type="match status" value="1"/>
</dbReference>